<dbReference type="GO" id="GO:0008932">
    <property type="term" value="F:lytic endotransglycosylase activity"/>
    <property type="evidence" value="ECO:0007669"/>
    <property type="project" value="TreeGrafter"/>
</dbReference>
<reference evidence="3 4" key="1">
    <citation type="submission" date="2019-12" db="EMBL/GenBank/DDBJ databases">
        <title>Defluviitalea raffinosedens, isolated from a biogas fermenter, genome sequencing and characterization.</title>
        <authorList>
            <person name="Rettenmaier R."/>
            <person name="Schneider M."/>
            <person name="Neuhaus K."/>
            <person name="Liebl W."/>
            <person name="Zverlov V."/>
        </authorList>
    </citation>
    <scope>NUCLEOTIDE SEQUENCE [LARGE SCALE GENOMIC DNA]</scope>
    <source>
        <strain evidence="3 4">249c-K6</strain>
    </source>
</reference>
<feature type="domain" description="HTH cro/C1-type" evidence="1">
    <location>
        <begin position="481"/>
        <end position="497"/>
    </location>
</feature>
<comment type="caution">
    <text evidence="3">The sequence shown here is derived from an EMBL/GenBank/DDBJ whole genome shotgun (WGS) entry which is preliminary data.</text>
</comment>
<accession>A0A7C8LI03</accession>
<name>A0A7C8LI03_9FIRM</name>
<dbReference type="Pfam" id="PF12673">
    <property type="entry name" value="SipL"/>
    <property type="match status" value="3"/>
</dbReference>
<keyword evidence="4" id="KW-1185">Reference proteome</keyword>
<dbReference type="SUPFAM" id="SSF54106">
    <property type="entry name" value="LysM domain"/>
    <property type="match status" value="1"/>
</dbReference>
<dbReference type="CDD" id="cd00118">
    <property type="entry name" value="LysM"/>
    <property type="match status" value="1"/>
</dbReference>
<dbReference type="OrthoDB" id="9779340at2"/>
<dbReference type="InterPro" id="IPR018392">
    <property type="entry name" value="LysM"/>
</dbReference>
<dbReference type="PROSITE" id="PS50943">
    <property type="entry name" value="HTH_CROC1"/>
    <property type="match status" value="1"/>
</dbReference>
<feature type="domain" description="LysM" evidence="2">
    <location>
        <begin position="473"/>
        <end position="517"/>
    </location>
</feature>
<dbReference type="AlphaFoldDB" id="A0A7C8LI03"/>
<dbReference type="SMART" id="SM00257">
    <property type="entry name" value="LysM"/>
    <property type="match status" value="1"/>
</dbReference>
<dbReference type="RefSeq" id="WP_158739330.1">
    <property type="nucleotide sequence ID" value="NZ_WSLF01000002.1"/>
</dbReference>
<dbReference type="InterPro" id="IPR001387">
    <property type="entry name" value="Cro/C1-type_HTH"/>
</dbReference>
<dbReference type="InterPro" id="IPR024300">
    <property type="entry name" value="SipL_SPOCS_dom"/>
</dbReference>
<proteinExistence type="predicted"/>
<dbReference type="PROSITE" id="PS51782">
    <property type="entry name" value="LYSM"/>
    <property type="match status" value="1"/>
</dbReference>
<protein>
    <submittedName>
        <fullName evidence="3">DUF3794 domain-containing protein</fullName>
    </submittedName>
</protein>
<evidence type="ECO:0000259" key="2">
    <source>
        <dbReference type="PROSITE" id="PS51782"/>
    </source>
</evidence>
<dbReference type="Pfam" id="PF01476">
    <property type="entry name" value="LysM"/>
    <property type="match status" value="1"/>
</dbReference>
<dbReference type="PANTHER" id="PTHR33734:SF22">
    <property type="entry name" value="MEMBRANE-BOUND LYTIC MUREIN TRANSGLYCOSYLASE D"/>
    <property type="match status" value="1"/>
</dbReference>
<dbReference type="Proteomes" id="UP000483018">
    <property type="component" value="Unassembled WGS sequence"/>
</dbReference>
<evidence type="ECO:0000259" key="1">
    <source>
        <dbReference type="PROSITE" id="PS50943"/>
    </source>
</evidence>
<gene>
    <name evidence="3" type="ORF">GND95_02815</name>
</gene>
<dbReference type="PANTHER" id="PTHR33734">
    <property type="entry name" value="LYSM DOMAIN-CONTAINING GPI-ANCHORED PROTEIN 2"/>
    <property type="match status" value="1"/>
</dbReference>
<evidence type="ECO:0000313" key="4">
    <source>
        <dbReference type="Proteomes" id="UP000483018"/>
    </source>
</evidence>
<sequence>MSLELIKETIEFDQPVRKETTQVIVEEDLIVPDVKPDMAKVLKIDGKIELEQVDISADRLNYKGQIKVYVLYAADGSDRLVHSMVGTLTLDDFINMDGIKKDMFYTMEYDLEHLDYTWINSRKLNVKAIVSIGAKVSEKRKSDIIVNAKSPLPIQLQMQPFTFYRTAATNQDKMIIKDELMVPAGKPNIQEVLKTNIRICNKESKVGEGVVSVKGNLNIRTLYAGAMGENEMDYMEHQIPFNGTIECPGAEEGMYCNTDIKILNQYIQIRPDLDGEERVLEVEVVLLVNVKIISVEEIQIIDDAYCPGKDIKLKKERIPYQKLLNKKRDSLVLKEVLNLDTSAPNVAYVYNIQAKPHVEEVRLLDDKMMVEGSTDIQLTYITDDKENPIYVYDGLIPFRQSVDLKGVSLDKKADVRVDVDDILCNTSSGRDVEVKLTLQLDVEVMDEQEIEIIMDMTEQDIDPEVLMNMPSLIIYIVQNGDTLWKIAKKYNATIEELTTINDIENPEKLYPGQKLLIIKKVLNV</sequence>
<dbReference type="EMBL" id="WSLF01000002">
    <property type="protein sequence ID" value="KAE9636076.1"/>
    <property type="molecule type" value="Genomic_DNA"/>
</dbReference>
<dbReference type="Gene3D" id="3.10.350.10">
    <property type="entry name" value="LysM domain"/>
    <property type="match status" value="1"/>
</dbReference>
<dbReference type="InterPro" id="IPR036779">
    <property type="entry name" value="LysM_dom_sf"/>
</dbReference>
<organism evidence="3 4">
    <name type="scientific">Defluviitalea raffinosedens</name>
    <dbReference type="NCBI Taxonomy" id="1450156"/>
    <lineage>
        <taxon>Bacteria</taxon>
        <taxon>Bacillati</taxon>
        <taxon>Bacillota</taxon>
        <taxon>Clostridia</taxon>
        <taxon>Lachnospirales</taxon>
        <taxon>Defluviitaleaceae</taxon>
        <taxon>Defluviitalea</taxon>
    </lineage>
</organism>
<evidence type="ECO:0000313" key="3">
    <source>
        <dbReference type="EMBL" id="KAE9636076.1"/>
    </source>
</evidence>